<organism evidence="8 9">
    <name type="scientific">Pedobacter chitinilyticus</name>
    <dbReference type="NCBI Taxonomy" id="2233776"/>
    <lineage>
        <taxon>Bacteria</taxon>
        <taxon>Pseudomonadati</taxon>
        <taxon>Bacteroidota</taxon>
        <taxon>Sphingobacteriia</taxon>
        <taxon>Sphingobacteriales</taxon>
        <taxon>Sphingobacteriaceae</taxon>
        <taxon>Pedobacter</taxon>
    </lineage>
</organism>
<dbReference type="Pfam" id="PF04616">
    <property type="entry name" value="Glyco_hydro_43"/>
    <property type="match status" value="1"/>
</dbReference>
<dbReference type="InterPro" id="IPR023296">
    <property type="entry name" value="Glyco_hydro_beta-prop_sf"/>
</dbReference>
<name>A0A3S3QDU5_9SPHI</name>
<dbReference type="CDD" id="cd18617">
    <property type="entry name" value="GH43_XynB-like"/>
    <property type="match status" value="1"/>
</dbReference>
<dbReference type="InterPro" id="IPR041542">
    <property type="entry name" value="GH43_C2"/>
</dbReference>
<dbReference type="Gene3D" id="2.60.120.200">
    <property type="match status" value="1"/>
</dbReference>
<dbReference type="SUPFAM" id="SSF49899">
    <property type="entry name" value="Concanavalin A-like lectins/glucanases"/>
    <property type="match status" value="1"/>
</dbReference>
<dbReference type="InterPro" id="IPR051795">
    <property type="entry name" value="Glycosyl_Hydrlase_43"/>
</dbReference>
<evidence type="ECO:0000256" key="2">
    <source>
        <dbReference type="ARBA" id="ARBA00022801"/>
    </source>
</evidence>
<feature type="site" description="Important for catalytic activity, responsible for pKa modulation of the active site Glu and correct orientation of both the proton donor and substrate" evidence="5">
    <location>
        <position position="154"/>
    </location>
</feature>
<evidence type="ECO:0000256" key="5">
    <source>
        <dbReference type="PIRSR" id="PIRSR606710-2"/>
    </source>
</evidence>
<dbReference type="AlphaFoldDB" id="A0A3S3QDU5"/>
<keyword evidence="2 6" id="KW-0378">Hydrolase</keyword>
<accession>A0A3S3QDU5</accession>
<dbReference type="GO" id="GO:0005975">
    <property type="term" value="P:carbohydrate metabolic process"/>
    <property type="evidence" value="ECO:0007669"/>
    <property type="project" value="InterPro"/>
</dbReference>
<dbReference type="Pfam" id="PF17851">
    <property type="entry name" value="GH43_C2"/>
    <property type="match status" value="1"/>
</dbReference>
<feature type="active site" description="Proton acceptor" evidence="4">
    <location>
        <position position="48"/>
    </location>
</feature>
<keyword evidence="9" id="KW-1185">Reference proteome</keyword>
<proteinExistence type="inferred from homology"/>
<dbReference type="EMBL" id="SAYW01000008">
    <property type="protein sequence ID" value="RWU04027.1"/>
    <property type="molecule type" value="Genomic_DNA"/>
</dbReference>
<gene>
    <name evidence="8" type="ORF">DPV69_20080</name>
</gene>
<dbReference type="PANTHER" id="PTHR42812:SF12">
    <property type="entry name" value="BETA-XYLOSIDASE-RELATED"/>
    <property type="match status" value="1"/>
</dbReference>
<comment type="caution">
    <text evidence="8">The sequence shown here is derived from an EMBL/GenBank/DDBJ whole genome shotgun (WGS) entry which is preliminary data.</text>
</comment>
<reference evidence="8 9" key="1">
    <citation type="submission" date="2018-06" db="EMBL/GenBank/DDBJ databases">
        <title>Pedobacter endophyticus sp. nov., an endophytic bacterium isolated from a leaf of Triticum aestivum.</title>
        <authorList>
            <person name="Zhang L."/>
        </authorList>
    </citation>
    <scope>NUCLEOTIDE SEQUENCE [LARGE SCALE GENOMIC DNA]</scope>
    <source>
        <strain evidence="8 9">CM134L-2</strain>
    </source>
</reference>
<dbReference type="OrthoDB" id="9801455at2"/>
<feature type="domain" description="Beta-xylosidase C-terminal Concanavalin A-like" evidence="7">
    <location>
        <begin position="363"/>
        <end position="561"/>
    </location>
</feature>
<dbReference type="Gene3D" id="2.115.10.20">
    <property type="entry name" value="Glycosyl hydrolase domain, family 43"/>
    <property type="match status" value="1"/>
</dbReference>
<comment type="similarity">
    <text evidence="1 6">Belongs to the glycosyl hydrolase 43 family.</text>
</comment>
<evidence type="ECO:0000256" key="1">
    <source>
        <dbReference type="ARBA" id="ARBA00009865"/>
    </source>
</evidence>
<dbReference type="InterPro" id="IPR013320">
    <property type="entry name" value="ConA-like_dom_sf"/>
</dbReference>
<protein>
    <submittedName>
        <fullName evidence="8">Glycoside hydrolase family 43 protein</fullName>
    </submittedName>
</protein>
<feature type="active site" description="Proton donor" evidence="4">
    <location>
        <position position="220"/>
    </location>
</feature>
<dbReference type="InterPro" id="IPR006710">
    <property type="entry name" value="Glyco_hydro_43"/>
</dbReference>
<evidence type="ECO:0000256" key="3">
    <source>
        <dbReference type="ARBA" id="ARBA00023295"/>
    </source>
</evidence>
<dbReference type="GO" id="GO:0004553">
    <property type="term" value="F:hydrolase activity, hydrolyzing O-glycosyl compounds"/>
    <property type="evidence" value="ECO:0007669"/>
    <property type="project" value="InterPro"/>
</dbReference>
<evidence type="ECO:0000256" key="4">
    <source>
        <dbReference type="PIRSR" id="PIRSR606710-1"/>
    </source>
</evidence>
<dbReference type="Proteomes" id="UP000284120">
    <property type="component" value="Unassembled WGS sequence"/>
</dbReference>
<sequence length="568" mass="63712">MKDDHKIKKRAGNLRYSLLLCCLLIQWTLSSALHAQIKNPVLAGFYPDPSICRVGSDYYIVNSTFAYFPGLPVFHSKDLVNWQQIGNAIDRTEQLSLQGVGVSRGLWAPAIKHHNGIFYITCTYIDRGSFVITAKNPAGPWSNPIWLKGVSGIDPSLFFDTDGRMFAVYNAPPPGGKSLYHGHSSIRMHQLDPVTFQQTGEEKLLVSGGSDITKKPIWVEGPHIFKKGNFYYLLCAEGGTEYNHSAVIFRSRNIEGPYESFAGNPILTQRHLDKTRNNPITSTGHASFVETPEGAWYTVFLGCRPYTDDNYNTGRETFLLPFTWKDGWPYILDKDTAVPYYVPMKTKHKITGNVFNGNYTYTDNFSSKQLNKRFELLRTPSSQWHQLDGKGLKLQLQTETVSGKGNPSFIGFRQAHLTGEATTKLLFKPLKENEKAGLLIFQNEDFYYFLCQSVKNGKPVVELYKSSGKTGVAKDSLLASAPISLAMGTTFQLKIEANGNHYDFYYSQEEDKWKLLQGKVDANFLSTTTAGGFVGAFYAMYATSSGMPSTNHAVFKKFSYKGDDDTFK</sequence>
<evidence type="ECO:0000259" key="7">
    <source>
        <dbReference type="Pfam" id="PF17851"/>
    </source>
</evidence>
<dbReference type="SUPFAM" id="SSF75005">
    <property type="entry name" value="Arabinanase/levansucrase/invertase"/>
    <property type="match status" value="1"/>
</dbReference>
<dbReference type="PANTHER" id="PTHR42812">
    <property type="entry name" value="BETA-XYLOSIDASE"/>
    <property type="match status" value="1"/>
</dbReference>
<evidence type="ECO:0000313" key="9">
    <source>
        <dbReference type="Proteomes" id="UP000284120"/>
    </source>
</evidence>
<evidence type="ECO:0000256" key="6">
    <source>
        <dbReference type="RuleBase" id="RU361187"/>
    </source>
</evidence>
<evidence type="ECO:0000313" key="8">
    <source>
        <dbReference type="EMBL" id="RWU04027.1"/>
    </source>
</evidence>
<keyword evidence="3 6" id="KW-0326">Glycosidase</keyword>